<name>F2E036_HORVV</name>
<dbReference type="EMBL" id="AK369507">
    <property type="protein sequence ID" value="BAK00708.1"/>
    <property type="molecule type" value="mRNA"/>
</dbReference>
<evidence type="ECO:0000313" key="1">
    <source>
        <dbReference type="EMBL" id="BAK00708.1"/>
    </source>
</evidence>
<proteinExistence type="evidence at transcript level"/>
<protein>
    <submittedName>
        <fullName evidence="1">Predicted protein</fullName>
    </submittedName>
</protein>
<accession>F2E036</accession>
<dbReference type="AlphaFoldDB" id="F2E036"/>
<reference evidence="1" key="1">
    <citation type="journal article" date="2011" name="Plant Physiol.">
        <title>Comprehensive sequence analysis of 24,783 barley full-length cDNAs derived from 12 clone libraries.</title>
        <authorList>
            <person name="Matsumoto T."/>
            <person name="Tanaka T."/>
            <person name="Sakai H."/>
            <person name="Amano N."/>
            <person name="Kanamori H."/>
            <person name="Kurita K."/>
            <person name="Kikuta A."/>
            <person name="Kamiya K."/>
            <person name="Yamamoto M."/>
            <person name="Ikawa H."/>
            <person name="Fujii N."/>
            <person name="Hori K."/>
            <person name="Itoh T."/>
            <person name="Sato K."/>
        </authorList>
    </citation>
    <scope>NUCLEOTIDE SEQUENCE</scope>
</reference>
<organism evidence="1">
    <name type="scientific">Hordeum vulgare subsp. vulgare</name>
    <name type="common">Domesticated barley</name>
    <dbReference type="NCBI Taxonomy" id="112509"/>
    <lineage>
        <taxon>Eukaryota</taxon>
        <taxon>Viridiplantae</taxon>
        <taxon>Streptophyta</taxon>
        <taxon>Embryophyta</taxon>
        <taxon>Tracheophyta</taxon>
        <taxon>Spermatophyta</taxon>
        <taxon>Magnoliopsida</taxon>
        <taxon>Liliopsida</taxon>
        <taxon>Poales</taxon>
        <taxon>Poaceae</taxon>
        <taxon>BOP clade</taxon>
        <taxon>Pooideae</taxon>
        <taxon>Triticodae</taxon>
        <taxon>Triticeae</taxon>
        <taxon>Hordeinae</taxon>
        <taxon>Hordeum</taxon>
    </lineage>
</organism>
<sequence>MQHVTDVVVAFSASKIWMYSVPSRSARSGALSLRFLPPVSIDGQAKIRSCMLVVLGLLTAPRVLRLPHEATSTCRLYGRIHGEPLEQVKHKCSNTDVDGAGKVSAHMDTGGVVTK</sequence>